<keyword evidence="2" id="KW-1185">Reference proteome</keyword>
<gene>
    <name evidence="1" type="ORF">FXB38_07480</name>
</gene>
<organism evidence="1 2">
    <name type="scientific">Bradyrhizobium cytisi</name>
    <dbReference type="NCBI Taxonomy" id="515489"/>
    <lineage>
        <taxon>Bacteria</taxon>
        <taxon>Pseudomonadati</taxon>
        <taxon>Pseudomonadota</taxon>
        <taxon>Alphaproteobacteria</taxon>
        <taxon>Hyphomicrobiales</taxon>
        <taxon>Nitrobacteraceae</taxon>
        <taxon>Bradyrhizobium</taxon>
    </lineage>
</organism>
<proteinExistence type="predicted"/>
<dbReference type="Proteomes" id="UP000324853">
    <property type="component" value="Unassembled WGS sequence"/>
</dbReference>
<protein>
    <submittedName>
        <fullName evidence="1">Uncharacterized protein</fullName>
    </submittedName>
</protein>
<name>A0A5S4WXE6_9BRAD</name>
<evidence type="ECO:0000313" key="2">
    <source>
        <dbReference type="Proteomes" id="UP000324853"/>
    </source>
</evidence>
<comment type="caution">
    <text evidence="1">The sequence shown here is derived from an EMBL/GenBank/DDBJ whole genome shotgun (WGS) entry which is preliminary data.</text>
</comment>
<accession>A0A5S4WXE6</accession>
<dbReference type="AlphaFoldDB" id="A0A5S4WXE6"/>
<evidence type="ECO:0000313" key="1">
    <source>
        <dbReference type="EMBL" id="TYL86314.1"/>
    </source>
</evidence>
<sequence>METTQATDNQRTIETEAIYLENTLLRVFGVLFCHDPKRARSRTRNIEINRGVAEKHITVRLDPEYAQPGPFAHKVAMAVIRKQSRFGSPAQKQISFSQRELMRLAGRKIWGGRDSEELIRALRQIRYTHVIAQFKKEDRFVEHDFSIFNEVLIERRNSATDPITACTVVIADPIIQSLNDKHFTCLNHVLMQELSSVATAFYMRLFYHFSIPFDGKHLNRVSFKKRYDDICLEWLGGLTVLKYRSDIIRDQLGSHLDQLVRVGFLRSYDISPAETREGFVIAFRPGARFASDYQTFYVRRHQGDFQFNFHDESQAIGEPHQVAYLFVEKRTGQKRDGIPYVSSRDVETAKELLRSLPLSQMEDFLDFALSEARRTRFDLQTLGGVKQYLNSYFQTSDRRATEKAKASAKLVQEAEEQLKSDYAAYLRTAAGKLLESRPAHERATIEDLARAKARPPVGGTGFLSNTFYELERTRLTIDRYPGEVLSFDLWKERTTR</sequence>
<dbReference type="RefSeq" id="WP_148750233.1">
    <property type="nucleotide sequence ID" value="NZ_VSSR01000013.1"/>
</dbReference>
<reference evidence="1 2" key="1">
    <citation type="submission" date="2019-08" db="EMBL/GenBank/DDBJ databases">
        <title>Bradyrhizobium hipponensis sp. nov., a rhizobium isolated from a Lupinus angustifolius root nodule in Tunisia.</title>
        <authorList>
            <person name="Off K."/>
            <person name="Rejili M."/>
            <person name="Mars M."/>
            <person name="Brachmann A."/>
            <person name="Marin M."/>
        </authorList>
    </citation>
    <scope>NUCLEOTIDE SEQUENCE [LARGE SCALE GENOMIC DNA]</scope>
    <source>
        <strain evidence="1 2">CTAW11</strain>
    </source>
</reference>
<dbReference type="EMBL" id="VSSR01000013">
    <property type="protein sequence ID" value="TYL86314.1"/>
    <property type="molecule type" value="Genomic_DNA"/>
</dbReference>
<dbReference type="OrthoDB" id="8188168at2"/>